<evidence type="ECO:0000313" key="15">
    <source>
        <dbReference type="EMBL" id="KAI2654347.1"/>
    </source>
</evidence>
<dbReference type="Pfam" id="PF01370">
    <property type="entry name" value="Epimerase"/>
    <property type="match status" value="1"/>
</dbReference>
<evidence type="ECO:0000256" key="1">
    <source>
        <dbReference type="ARBA" id="ARBA00000014"/>
    </source>
</evidence>
<dbReference type="InterPro" id="IPR036236">
    <property type="entry name" value="Znf_C2H2_sf"/>
</dbReference>
<feature type="region of interest" description="Disordered" evidence="11">
    <location>
        <begin position="620"/>
        <end position="686"/>
    </location>
</feature>
<feature type="compositionally biased region" description="Polar residues" evidence="11">
    <location>
        <begin position="641"/>
        <end position="659"/>
    </location>
</feature>
<dbReference type="CDD" id="cd07938">
    <property type="entry name" value="DRE_TIM_HMGL"/>
    <property type="match status" value="1"/>
</dbReference>
<comment type="similarity">
    <text evidence="3">Belongs to the HMG-CoA lyase family.</text>
</comment>
<evidence type="ECO:0000259" key="13">
    <source>
        <dbReference type="PROSITE" id="PS50157"/>
    </source>
</evidence>
<dbReference type="Gene3D" id="3.90.25.10">
    <property type="entry name" value="UDP-galactose 4-epimerase, domain 1"/>
    <property type="match status" value="1"/>
</dbReference>
<evidence type="ECO:0000256" key="5">
    <source>
        <dbReference type="ARBA" id="ARBA00013175"/>
    </source>
</evidence>
<dbReference type="InterPro" id="IPR013785">
    <property type="entry name" value="Aldolase_TIM"/>
</dbReference>
<evidence type="ECO:0000256" key="2">
    <source>
        <dbReference type="ARBA" id="ARBA00005143"/>
    </source>
</evidence>
<keyword evidence="6" id="KW-0479">Metal-binding</keyword>
<dbReference type="InterPro" id="IPR036291">
    <property type="entry name" value="NAD(P)-bd_dom_sf"/>
</dbReference>
<dbReference type="Pfam" id="PF00682">
    <property type="entry name" value="HMGL-like"/>
    <property type="match status" value="1"/>
</dbReference>
<feature type="compositionally biased region" description="Basic and acidic residues" evidence="11">
    <location>
        <begin position="387"/>
        <end position="397"/>
    </location>
</feature>
<dbReference type="PANTHER" id="PTHR42738">
    <property type="entry name" value="HYDROXYMETHYLGLUTARYL-COA LYASE"/>
    <property type="match status" value="1"/>
</dbReference>
<dbReference type="EC" id="5.1.3.7" evidence="5"/>
<feature type="domain" description="Pyruvate carboxyltransferase" evidence="14">
    <location>
        <begin position="958"/>
        <end position="1218"/>
    </location>
</feature>
<dbReference type="SUPFAM" id="SSF54695">
    <property type="entry name" value="POZ domain"/>
    <property type="match status" value="1"/>
</dbReference>
<dbReference type="Gene3D" id="3.20.20.70">
    <property type="entry name" value="Aldolase class I"/>
    <property type="match status" value="1"/>
</dbReference>
<evidence type="ECO:0000256" key="9">
    <source>
        <dbReference type="ARBA" id="ARBA00049877"/>
    </source>
</evidence>
<feature type="domain" description="C2H2-type" evidence="13">
    <location>
        <begin position="736"/>
        <end position="763"/>
    </location>
</feature>
<keyword evidence="10" id="KW-0863">Zinc-finger</keyword>
<dbReference type="SUPFAM" id="SSF57667">
    <property type="entry name" value="beta-beta-alpha zinc fingers"/>
    <property type="match status" value="1"/>
</dbReference>
<feature type="region of interest" description="Disordered" evidence="11">
    <location>
        <begin position="379"/>
        <end position="411"/>
    </location>
</feature>
<dbReference type="InterPro" id="IPR043594">
    <property type="entry name" value="HMGL"/>
</dbReference>
<organism evidence="15 16">
    <name type="scientific">Labeo rohita</name>
    <name type="common">Indian major carp</name>
    <name type="synonym">Cyprinus rohita</name>
    <dbReference type="NCBI Taxonomy" id="84645"/>
    <lineage>
        <taxon>Eukaryota</taxon>
        <taxon>Metazoa</taxon>
        <taxon>Chordata</taxon>
        <taxon>Craniata</taxon>
        <taxon>Vertebrata</taxon>
        <taxon>Euteleostomi</taxon>
        <taxon>Actinopterygii</taxon>
        <taxon>Neopterygii</taxon>
        <taxon>Teleostei</taxon>
        <taxon>Ostariophysi</taxon>
        <taxon>Cypriniformes</taxon>
        <taxon>Cyprinidae</taxon>
        <taxon>Labeoninae</taxon>
        <taxon>Labeonini</taxon>
        <taxon>Labeo</taxon>
    </lineage>
</organism>
<dbReference type="SMART" id="SM00355">
    <property type="entry name" value="ZnF_C2H2"/>
    <property type="match status" value="2"/>
</dbReference>
<evidence type="ECO:0000313" key="16">
    <source>
        <dbReference type="Proteomes" id="UP000830375"/>
    </source>
</evidence>
<dbReference type="Gene3D" id="3.30.160.60">
    <property type="entry name" value="Classic Zinc Finger"/>
    <property type="match status" value="2"/>
</dbReference>
<feature type="domain" description="C2H2-type" evidence="13">
    <location>
        <begin position="764"/>
        <end position="792"/>
    </location>
</feature>
<evidence type="ECO:0000256" key="6">
    <source>
        <dbReference type="ARBA" id="ARBA00022723"/>
    </source>
</evidence>
<comment type="pathway">
    <text evidence="2">Metabolic intermediate metabolism; (S)-3-hydroxy-3-methylglutaryl-CoA degradation; acetoacetate from (S)-3-hydroxy-3-methylglutaryl-CoA: step 1/1.</text>
</comment>
<comment type="catalytic activity">
    <reaction evidence="1">
        <text>UDP-N-acetyl-alpha-D-glucosamine = UDP-N-acetyl-alpha-D-galactosamine</text>
        <dbReference type="Rhea" id="RHEA:20517"/>
        <dbReference type="ChEBI" id="CHEBI:57705"/>
        <dbReference type="ChEBI" id="CHEBI:67138"/>
        <dbReference type="EC" id="5.1.3.7"/>
    </reaction>
</comment>
<proteinExistence type="inferred from homology"/>
<evidence type="ECO:0000256" key="11">
    <source>
        <dbReference type="SAM" id="MobiDB-lite"/>
    </source>
</evidence>
<evidence type="ECO:0000259" key="12">
    <source>
        <dbReference type="PROSITE" id="PS50097"/>
    </source>
</evidence>
<dbReference type="PANTHER" id="PTHR42738:SF18">
    <property type="entry name" value="HYDROXYMETHYLGLUTARYL-COA LYASE, MITOCHONDRIAL"/>
    <property type="match status" value="1"/>
</dbReference>
<dbReference type="PROSITE" id="PS01062">
    <property type="entry name" value="HMG_COA_LYASE"/>
    <property type="match status" value="1"/>
</dbReference>
<keyword evidence="10" id="KW-0862">Zinc</keyword>
<dbReference type="InterPro" id="IPR013087">
    <property type="entry name" value="Znf_C2H2_type"/>
</dbReference>
<dbReference type="InterPro" id="IPR011333">
    <property type="entry name" value="SKP1/BTB/POZ_sf"/>
</dbReference>
<dbReference type="PROSITE" id="PS50097">
    <property type="entry name" value="BTB"/>
    <property type="match status" value="1"/>
</dbReference>
<name>A0ABQ8LUM9_LABRO</name>
<dbReference type="SUPFAM" id="SSF51735">
    <property type="entry name" value="NAD(P)-binding Rossmann-fold domains"/>
    <property type="match status" value="1"/>
</dbReference>
<reference evidence="15 16" key="1">
    <citation type="submission" date="2022-01" db="EMBL/GenBank/DDBJ databases">
        <title>A high-quality chromosome-level genome assembly of rohu carp, Labeo rohita.</title>
        <authorList>
            <person name="Arick M.A. II"/>
            <person name="Hsu C.-Y."/>
            <person name="Magbanua Z."/>
            <person name="Pechanova O."/>
            <person name="Grover C."/>
            <person name="Miller E."/>
            <person name="Thrash A."/>
            <person name="Ezzel L."/>
            <person name="Alam S."/>
            <person name="Benzie J."/>
            <person name="Hamilton M."/>
            <person name="Karsi A."/>
            <person name="Lawrence M.L."/>
            <person name="Peterson D.G."/>
        </authorList>
    </citation>
    <scope>NUCLEOTIDE SEQUENCE [LARGE SCALE GENOMIC DNA]</scope>
    <source>
        <strain evidence="16">BAU-BD-2019</strain>
        <tissue evidence="15">Blood</tissue>
    </source>
</reference>
<evidence type="ECO:0000256" key="8">
    <source>
        <dbReference type="ARBA" id="ARBA00031827"/>
    </source>
</evidence>
<comment type="caution">
    <text evidence="15">The sequence shown here is derived from an EMBL/GenBank/DDBJ whole genome shotgun (WGS) entry which is preliminary data.</text>
</comment>
<dbReference type="EC" id="4.1.3.4" evidence="4"/>
<dbReference type="EMBL" id="JACTAM010000017">
    <property type="protein sequence ID" value="KAI2654347.1"/>
    <property type="molecule type" value="Genomic_DNA"/>
</dbReference>
<dbReference type="Pfam" id="PF00651">
    <property type="entry name" value="BTB"/>
    <property type="match status" value="1"/>
</dbReference>
<feature type="domain" description="BTB" evidence="12">
    <location>
        <begin position="482"/>
        <end position="550"/>
    </location>
</feature>
<dbReference type="SMART" id="SM00225">
    <property type="entry name" value="BTB"/>
    <property type="match status" value="1"/>
</dbReference>
<dbReference type="PROSITE" id="PS50157">
    <property type="entry name" value="ZINC_FINGER_C2H2_2"/>
    <property type="match status" value="2"/>
</dbReference>
<feature type="compositionally biased region" description="Basic residues" evidence="11">
    <location>
        <begin position="674"/>
        <end position="684"/>
    </location>
</feature>
<dbReference type="Gene3D" id="3.40.50.720">
    <property type="entry name" value="NAD(P)-binding Rossmann-like Domain"/>
    <property type="match status" value="1"/>
</dbReference>
<evidence type="ECO:0000256" key="4">
    <source>
        <dbReference type="ARBA" id="ARBA00012910"/>
    </source>
</evidence>
<protein>
    <recommendedName>
        <fullName evidence="8">UDP-N-acetylglucosamine 4-epimerase</fullName>
        <ecNumber evidence="4">4.1.3.4</ecNumber>
        <ecNumber evidence="5">5.1.3.7</ecNumber>
    </recommendedName>
</protein>
<dbReference type="InterPro" id="IPR000891">
    <property type="entry name" value="PYR_CT"/>
</dbReference>
<evidence type="ECO:0000256" key="3">
    <source>
        <dbReference type="ARBA" id="ARBA00009405"/>
    </source>
</evidence>
<accession>A0ABQ8LUM9</accession>
<dbReference type="CDD" id="cd05247">
    <property type="entry name" value="UDP_G4E_1_SDR_e"/>
    <property type="match status" value="1"/>
</dbReference>
<dbReference type="InterPro" id="IPR001509">
    <property type="entry name" value="Epimerase_deHydtase"/>
</dbReference>
<sequence length="1243" mass="136732">MSQKILVTGGGGYIGSHCVVELIEAGYHPVVIDNFSNAVRGEGDVPESLRRIEKFMNTQIEFHELDLLDKPGLEKIFKKHSFCAVMHFAGLKAVGESVEQPLRYYRVNLTGTINLLEVMQSHGVHNVVFSSSATVYGDPQKLPIDEQHPVGGCTNPYGKTKYFIEEMIRDQCTAEKDWNAVLLRYFNPIGAHISGQIGEDPQGIPNNLLPYVAQGHIAAVRKLKDNCGCKVYNLGTGTGYSVLQMIAYEIAPRRSGDVASCYADPTLAEKELGWKAEFGLERMCKPETVHINVSGLLYGGACALSGSPVPGAPDTHVSKTFFQHKRVSVFRAKQEVKAVRPDNKSWRNTSKVGREMEMVCESGTCRPYRSAGDAGHLDWGNGARVKRVGDGDQHEAQRQPAGRPNSGDPKYEKAMKVLTKPGVLRFKIQSGAFPAEVGSVGGSPRTTGLPPVHKWTSADMSAIHQSCLLKQLDQQRQQELFCDCNVLVEGQIFRAHRNVLYGSSGYFRMLLSQGAKDTLESVSASFDVFSPEIFAIILDFIYSGQLELNSSNVIEVMSAASYLQMNDVISYCKAFIKSFLEISTKEDDENRYLCLSDSSPLQDRRENVIEPSNMCDVSMSSQTRLWDQSEEDQTQEDFRGTSPQPSGLQQNSPPQSSLEAQMEEEQYGSVLPERRRRGSRKRTATSRLVTEDTSLIDLQGVVSHCSQKADDLYANLPSIVGVVGVFNKDSTPSMRYKCPFCTHTVKRKADLKRHLRCHTGERPYPCQACSKRFTRLEHLRSHFETIHQARKLVCRKCKRHVTEVTGRVVSEGTRKYRLCDVCIQESGYSELITDGTDGTEEKEGLLLGVEEDMSENRQIAWVMDDDDLAEDSGADLIIQEVEDSDEEASGKVNGQELSSWQFKGKRGRVKMAAFMMRVVPGPFASGRVHRPALRSAAAAILRSVSVSATQSFSFPERVKIVEVGPRDGLQNEKTIVPTEVKIRLIDMLSEAGLPVIEATSFVSPKWVPQMADQEEVMRGLQKKPGVNYPVLTPNLKGFQAAVAIFGAASELFSKKNINCSVDESLVRFEEVMRAAKQEGVPVRGYVSCVLGCPYEGKVSPNKVAEVAKRLYSMGCYEISLGDTIGVGTPGGMTEMLNAVKKEVPVEVLAVHCHDTYGQALANILVALQNGVSVVDSSVAGLGGCPYAQGASGNVATEDVVYMLHGLGIHTGVDLSKLLDAGSYICHSLNRRTNSKVAQASCKL</sequence>
<comment type="catalytic activity">
    <reaction evidence="9">
        <text>(3S)-3-hydroxy-3-methylglutaryl-CoA = acetoacetate + acetyl-CoA</text>
        <dbReference type="Rhea" id="RHEA:24404"/>
        <dbReference type="ChEBI" id="CHEBI:13705"/>
        <dbReference type="ChEBI" id="CHEBI:43074"/>
        <dbReference type="ChEBI" id="CHEBI:57288"/>
        <dbReference type="EC" id="4.1.3.4"/>
    </reaction>
</comment>
<dbReference type="InterPro" id="IPR005886">
    <property type="entry name" value="UDP_G4E"/>
</dbReference>
<keyword evidence="16" id="KW-1185">Reference proteome</keyword>
<evidence type="ECO:0000256" key="7">
    <source>
        <dbReference type="ARBA" id="ARBA00023239"/>
    </source>
</evidence>
<dbReference type="PROSITE" id="PS00028">
    <property type="entry name" value="ZINC_FINGER_C2H2_1"/>
    <property type="match status" value="2"/>
</dbReference>
<dbReference type="CDD" id="cd18329">
    <property type="entry name" value="BTB_POZ_ZBTB8A_BOZF1"/>
    <property type="match status" value="1"/>
</dbReference>
<dbReference type="Proteomes" id="UP000830375">
    <property type="component" value="Unassembled WGS sequence"/>
</dbReference>
<dbReference type="SUPFAM" id="SSF51569">
    <property type="entry name" value="Aldolase"/>
    <property type="match status" value="1"/>
</dbReference>
<dbReference type="PROSITE" id="PS50991">
    <property type="entry name" value="PYR_CT"/>
    <property type="match status" value="1"/>
</dbReference>
<dbReference type="NCBIfam" id="NF004283">
    <property type="entry name" value="PRK05692.1"/>
    <property type="match status" value="1"/>
</dbReference>
<evidence type="ECO:0000256" key="10">
    <source>
        <dbReference type="PROSITE-ProRule" id="PRU00042"/>
    </source>
</evidence>
<gene>
    <name evidence="15" type="ORF">H4Q32_011048</name>
</gene>
<dbReference type="GO" id="GO:0016829">
    <property type="term" value="F:lyase activity"/>
    <property type="evidence" value="ECO:0007669"/>
    <property type="project" value="UniProtKB-KW"/>
</dbReference>
<dbReference type="Gene3D" id="3.30.710.10">
    <property type="entry name" value="Potassium Channel Kv1.1, Chain A"/>
    <property type="match status" value="1"/>
</dbReference>
<dbReference type="InterPro" id="IPR000210">
    <property type="entry name" value="BTB/POZ_dom"/>
</dbReference>
<keyword evidence="7 15" id="KW-0456">Lyase</keyword>
<evidence type="ECO:0000259" key="14">
    <source>
        <dbReference type="PROSITE" id="PS50991"/>
    </source>
</evidence>
<dbReference type="InterPro" id="IPR000138">
    <property type="entry name" value="HMG_CoA_lyase_AS"/>
</dbReference>